<keyword evidence="6" id="KW-0914">Notch signaling pathway</keyword>
<dbReference type="Pfam" id="PF18266">
    <property type="entry name" value="Ncstrn_small"/>
    <property type="match status" value="1"/>
</dbReference>
<evidence type="ECO:0000256" key="7">
    <source>
        <dbReference type="ARBA" id="ARBA00022989"/>
    </source>
</evidence>
<evidence type="ECO:0000256" key="6">
    <source>
        <dbReference type="ARBA" id="ARBA00022976"/>
    </source>
</evidence>
<evidence type="ECO:0000259" key="12">
    <source>
        <dbReference type="Pfam" id="PF18266"/>
    </source>
</evidence>
<keyword evidence="8 10" id="KW-0472">Membrane</keyword>
<keyword evidence="7 10" id="KW-1133">Transmembrane helix</keyword>
<evidence type="ECO:0000256" key="11">
    <source>
        <dbReference type="SAM" id="SignalP"/>
    </source>
</evidence>
<dbReference type="PANTHER" id="PTHR21092">
    <property type="entry name" value="NICASTRIN"/>
    <property type="match status" value="1"/>
</dbReference>
<accession>A0ABR2WVF0</accession>
<evidence type="ECO:0000256" key="8">
    <source>
        <dbReference type="ARBA" id="ARBA00023136"/>
    </source>
</evidence>
<evidence type="ECO:0000256" key="10">
    <source>
        <dbReference type="SAM" id="Phobius"/>
    </source>
</evidence>
<dbReference type="Gene3D" id="3.40.630.10">
    <property type="entry name" value="Zn peptidases"/>
    <property type="match status" value="1"/>
</dbReference>
<feature type="transmembrane region" description="Helical" evidence="10">
    <location>
        <begin position="629"/>
        <end position="649"/>
    </location>
</feature>
<evidence type="ECO:0000256" key="9">
    <source>
        <dbReference type="ARBA" id="ARBA00023180"/>
    </source>
</evidence>
<dbReference type="Proteomes" id="UP001479436">
    <property type="component" value="Unassembled WGS sequence"/>
</dbReference>
<keyword evidence="9" id="KW-0325">Glycoprotein</keyword>
<feature type="signal peptide" evidence="11">
    <location>
        <begin position="1"/>
        <end position="20"/>
    </location>
</feature>
<keyword evidence="4 10" id="KW-0812">Transmembrane</keyword>
<protein>
    <recommendedName>
        <fullName evidence="3">Nicastrin</fullName>
    </recommendedName>
</protein>
<dbReference type="Pfam" id="PF05450">
    <property type="entry name" value="Nicastrin"/>
    <property type="match status" value="1"/>
</dbReference>
<evidence type="ECO:0000256" key="3">
    <source>
        <dbReference type="ARBA" id="ARBA00015303"/>
    </source>
</evidence>
<feature type="domain" description="Nicastrin small lobe" evidence="12">
    <location>
        <begin position="36"/>
        <end position="203"/>
    </location>
</feature>
<gene>
    <name evidence="13" type="ORF">K7432_006134</name>
</gene>
<dbReference type="EMBL" id="JASJQH010000262">
    <property type="protein sequence ID" value="KAK9765493.1"/>
    <property type="molecule type" value="Genomic_DNA"/>
</dbReference>
<evidence type="ECO:0000256" key="2">
    <source>
        <dbReference type="ARBA" id="ARBA00007717"/>
    </source>
</evidence>
<comment type="subcellular location">
    <subcellularLocation>
        <location evidence="1">Membrane</location>
        <topology evidence="1">Single-pass type I membrane protein</topology>
    </subcellularLocation>
</comment>
<reference evidence="13 14" key="1">
    <citation type="submission" date="2023-04" db="EMBL/GenBank/DDBJ databases">
        <title>Genome of Basidiobolus ranarum AG-B5.</title>
        <authorList>
            <person name="Stajich J.E."/>
            <person name="Carter-House D."/>
            <person name="Gryganskyi A."/>
        </authorList>
    </citation>
    <scope>NUCLEOTIDE SEQUENCE [LARGE SCALE GENOMIC DNA]</scope>
    <source>
        <strain evidence="13 14">AG-B5</strain>
    </source>
</reference>
<proteinExistence type="inferred from homology"/>
<evidence type="ECO:0000313" key="13">
    <source>
        <dbReference type="EMBL" id="KAK9765493.1"/>
    </source>
</evidence>
<evidence type="ECO:0000256" key="1">
    <source>
        <dbReference type="ARBA" id="ARBA00004479"/>
    </source>
</evidence>
<organism evidence="13 14">
    <name type="scientific">Basidiobolus ranarum</name>
    <dbReference type="NCBI Taxonomy" id="34480"/>
    <lineage>
        <taxon>Eukaryota</taxon>
        <taxon>Fungi</taxon>
        <taxon>Fungi incertae sedis</taxon>
        <taxon>Zoopagomycota</taxon>
        <taxon>Entomophthoromycotina</taxon>
        <taxon>Basidiobolomycetes</taxon>
        <taxon>Basidiobolales</taxon>
        <taxon>Basidiobolaceae</taxon>
        <taxon>Basidiobolus</taxon>
    </lineage>
</organism>
<evidence type="ECO:0000256" key="4">
    <source>
        <dbReference type="ARBA" id="ARBA00022692"/>
    </source>
</evidence>
<keyword evidence="5 11" id="KW-0732">Signal</keyword>
<dbReference type="PANTHER" id="PTHR21092:SF0">
    <property type="entry name" value="NICASTRIN"/>
    <property type="match status" value="1"/>
</dbReference>
<feature type="chain" id="PRO_5045358986" description="Nicastrin" evidence="11">
    <location>
        <begin position="21"/>
        <end position="660"/>
    </location>
</feature>
<dbReference type="SUPFAM" id="SSF53187">
    <property type="entry name" value="Zn-dependent exopeptidases"/>
    <property type="match status" value="1"/>
</dbReference>
<sequence length="660" mass="72395">MLRTILLVLGWCSILPIVLSVSGFYDNIYKDLLGFPCVRLLNASGTIGCQAKSGTTGVLYRIENQNDITHFVDSSPKEKYAVILPAELFTSENLKTLKDTSKVSGIVVSGEVSASKLEGFSTDLKTPNQASSLYANDNNAYIWNPKGNGMMYDSYNFPIFAINGIDTKSNDTLHLVLKAAEDNALKQFEHPLKAVQFNSFMYATTNSETCLRRGFCTPVGGFSVYSTLSSNIQHNDGKPIVVLSAAMDSNSFFHDLAFGVDNNLSGMIGLMAVADALSKNPTMITSLPKHILYTFFNAESWGYSGSSRFVQDISTAFTCQKPFSKATNGCPYIKATCEYPCIRDNEFTKINFENIDSIIELNQIGKSGSASKDSTFFIHKNDNSTSNISLANLIAKQSNGNIILADSDNVYRGLPPASVMSFLKKKAIPAAVITDFRSEVNRYYNSMFDNGQDMELVKNSICSVATTVAKSTLVQASGNLNLDTSTIQANCTLVQELLHCFGQNFSCPLVNRFYSMSNIGRLSYYPGVFQMGQPNVQSTFLYYFMSNLTASERGPGCKQRSDCKDEQSCLAGTCISSLTKFHDAYGTGLKLTEEGRFIVSDSSKPVWTESTWDPVGFQLFLVSSNSSQVIELVVGVLVCILSVVCVILARRYVAKNLKID</sequence>
<dbReference type="InterPro" id="IPR008710">
    <property type="entry name" value="Nicastrin"/>
</dbReference>
<evidence type="ECO:0000256" key="5">
    <source>
        <dbReference type="ARBA" id="ARBA00022729"/>
    </source>
</evidence>
<comment type="caution">
    <text evidence="13">The sequence shown here is derived from an EMBL/GenBank/DDBJ whole genome shotgun (WGS) entry which is preliminary data.</text>
</comment>
<evidence type="ECO:0000313" key="14">
    <source>
        <dbReference type="Proteomes" id="UP001479436"/>
    </source>
</evidence>
<dbReference type="InterPro" id="IPR041084">
    <property type="entry name" value="Ncstrn_small"/>
</dbReference>
<comment type="similarity">
    <text evidence="2">Belongs to the nicastrin family.</text>
</comment>
<keyword evidence="14" id="KW-1185">Reference proteome</keyword>
<name>A0ABR2WVF0_9FUNG</name>